<keyword evidence="10" id="KW-1185">Reference proteome</keyword>
<dbReference type="GO" id="GO:0005886">
    <property type="term" value="C:plasma membrane"/>
    <property type="evidence" value="ECO:0007669"/>
    <property type="project" value="UniProtKB-SubCell"/>
</dbReference>
<organism evidence="7 9">
    <name type="scientific">Rahnella sp. (strain Y9602)</name>
    <dbReference type="NCBI Taxonomy" id="2703885"/>
    <lineage>
        <taxon>Bacteria</taxon>
        <taxon>Pseudomonadati</taxon>
        <taxon>Pseudomonadota</taxon>
        <taxon>Gammaproteobacteria</taxon>
        <taxon>Enterobacterales</taxon>
        <taxon>Yersiniaceae</taxon>
        <taxon>Rahnella</taxon>
    </lineage>
</organism>
<feature type="transmembrane region" description="Helical" evidence="6">
    <location>
        <begin position="218"/>
        <end position="242"/>
    </location>
</feature>
<accession>A0A0H3FGQ3</accession>
<feature type="transmembrane region" description="Helical" evidence="6">
    <location>
        <begin position="133"/>
        <end position="154"/>
    </location>
</feature>
<gene>
    <name evidence="7" type="ordered locus">Rahaq_4894</name>
    <name evidence="8" type="ORF">ACFPK4_24905</name>
</gene>
<evidence type="ECO:0000313" key="7">
    <source>
        <dbReference type="EMBL" id="ADW76472.1"/>
    </source>
</evidence>
<feature type="transmembrane region" description="Helical" evidence="6">
    <location>
        <begin position="6"/>
        <end position="24"/>
    </location>
</feature>
<feature type="transmembrane region" description="Helical" evidence="6">
    <location>
        <begin position="55"/>
        <end position="77"/>
    </location>
</feature>
<evidence type="ECO:0000313" key="9">
    <source>
        <dbReference type="Proteomes" id="UP000007257"/>
    </source>
</evidence>
<protein>
    <submittedName>
        <fullName evidence="8">Branched-chain amino acid ABC transporter permease</fullName>
    </submittedName>
    <submittedName>
        <fullName evidence="7">Inner-membrane translocator</fullName>
    </submittedName>
</protein>
<dbReference type="HOGENOM" id="CLU_031365_1_0_6"/>
<keyword evidence="3 6" id="KW-0812">Transmembrane</keyword>
<proteinExistence type="predicted"/>
<dbReference type="EMBL" id="CP002506">
    <property type="protein sequence ID" value="ADW76472.1"/>
    <property type="molecule type" value="Genomic_DNA"/>
</dbReference>
<comment type="subcellular location">
    <subcellularLocation>
        <location evidence="1">Cell inner membrane</location>
        <topology evidence="1">Multi-pass membrane protein</topology>
    </subcellularLocation>
</comment>
<geneLocation type="plasmid" evidence="7 9">
    <name>pRAHAQ01</name>
</geneLocation>
<dbReference type="Proteomes" id="UP000007257">
    <property type="component" value="Plasmid pRAHAQ01"/>
</dbReference>
<keyword evidence="7" id="KW-0614">Plasmid</keyword>
<dbReference type="PANTHER" id="PTHR30482:SF1">
    <property type="entry name" value="BRANCHED-CHAIN AMINO ACID TRANSPORT PERMEASE PROTEIN LIVM-RELATED"/>
    <property type="match status" value="1"/>
</dbReference>
<evidence type="ECO:0000256" key="4">
    <source>
        <dbReference type="ARBA" id="ARBA00022989"/>
    </source>
</evidence>
<dbReference type="GeneID" id="95420878"/>
<evidence type="ECO:0000313" key="10">
    <source>
        <dbReference type="Proteomes" id="UP001598201"/>
    </source>
</evidence>
<dbReference type="GO" id="GO:0015658">
    <property type="term" value="F:branched-chain amino acid transmembrane transporter activity"/>
    <property type="evidence" value="ECO:0007669"/>
    <property type="project" value="InterPro"/>
</dbReference>
<reference evidence="7 9" key="2">
    <citation type="journal article" date="2012" name="J. Bacteriol.">
        <title>Complete Genome Sequence of Rahnella sp. Strain Y9602, a Gammaproteobacterium Isolate from Metal- and Radionuclide-Contaminated Soil.</title>
        <authorList>
            <person name="Martinez R.J."/>
            <person name="Bruce D."/>
            <person name="Detter C."/>
            <person name="Goodwin L.A."/>
            <person name="Han J."/>
            <person name="Han C.S."/>
            <person name="Held B."/>
            <person name="Land M.L."/>
            <person name="Mikhailova N."/>
            <person name="Nolan M."/>
            <person name="Pennacchio L."/>
            <person name="Pitluck S."/>
            <person name="Tapia R."/>
            <person name="Woyke T."/>
            <person name="Sobecky P.A."/>
        </authorList>
    </citation>
    <scope>NUCLEOTIDE SEQUENCE [LARGE SCALE GENOMIC DNA]</scope>
    <source>
        <strain evidence="7 9">Y9602</strain>
        <plasmid evidence="7 9">pRAHAQ01</plasmid>
    </source>
</reference>
<evidence type="ECO:0000256" key="3">
    <source>
        <dbReference type="ARBA" id="ARBA00022692"/>
    </source>
</evidence>
<keyword evidence="4 6" id="KW-1133">Transmembrane helix</keyword>
<name>A0A0H3FGQ3_RAHSY</name>
<reference evidence="9" key="1">
    <citation type="submission" date="2011-01" db="EMBL/GenBank/DDBJ databases">
        <title>Complete sequence of plasmid1 of Rahnella sp. Y9602.</title>
        <authorList>
            <consortium name="US DOE Joint Genome Institute"/>
            <person name="Lucas S."/>
            <person name="Copeland A."/>
            <person name="Lapidus A."/>
            <person name="Cheng J.-F."/>
            <person name="Goodwin L."/>
            <person name="Pitluck S."/>
            <person name="Lu M."/>
            <person name="Detter J.C."/>
            <person name="Han C."/>
            <person name="Tapia R."/>
            <person name="Land M."/>
            <person name="Hauser L."/>
            <person name="Kyrpides N."/>
            <person name="Ivanova N."/>
            <person name="Ovchinnikova G."/>
            <person name="Pagani I."/>
            <person name="Sobecky P.A."/>
            <person name="Martinez R.J."/>
            <person name="Woyke T."/>
        </authorList>
    </citation>
    <scope>NUCLEOTIDE SEQUENCE [LARGE SCALE GENOMIC DNA]</scope>
    <source>
        <strain evidence="9">Y9602</strain>
        <plasmid evidence="9">pRAHAQ01</plasmid>
    </source>
</reference>
<keyword evidence="2" id="KW-1003">Cell membrane</keyword>
<dbReference type="AlphaFoldDB" id="A0A0H3FGQ3"/>
<feature type="transmembrane region" description="Helical" evidence="6">
    <location>
        <begin position="185"/>
        <end position="203"/>
    </location>
</feature>
<dbReference type="RefSeq" id="WP_013578153.1">
    <property type="nucleotide sequence ID" value="NC_015062.1"/>
</dbReference>
<evidence type="ECO:0000256" key="6">
    <source>
        <dbReference type="SAM" id="Phobius"/>
    </source>
</evidence>
<dbReference type="InterPro" id="IPR001851">
    <property type="entry name" value="ABC_transp_permease"/>
</dbReference>
<dbReference type="Pfam" id="PF02653">
    <property type="entry name" value="BPD_transp_2"/>
    <property type="match status" value="1"/>
</dbReference>
<dbReference type="CDD" id="cd06581">
    <property type="entry name" value="TM_PBP1_LivM_like"/>
    <property type="match status" value="1"/>
</dbReference>
<dbReference type="EMBL" id="JBHUCJ010000108">
    <property type="protein sequence ID" value="MFD3226784.1"/>
    <property type="molecule type" value="Genomic_DNA"/>
</dbReference>
<dbReference type="PANTHER" id="PTHR30482">
    <property type="entry name" value="HIGH-AFFINITY BRANCHED-CHAIN AMINO ACID TRANSPORT SYSTEM PERMEASE"/>
    <property type="match status" value="1"/>
</dbReference>
<reference evidence="8 10" key="3">
    <citation type="submission" date="2024-09" db="EMBL/GenBank/DDBJ databases">
        <title>Genomes of Rahnella.</title>
        <authorList>
            <person name="Mnguni F.C."/>
            <person name="Shin G.Y."/>
            <person name="Coutinho T."/>
        </authorList>
    </citation>
    <scope>NUCLEOTIDE SEQUENCE [LARGE SCALE GENOMIC DNA]</scope>
    <source>
        <strain evidence="8 10">20WA0057</strain>
    </source>
</reference>
<evidence type="ECO:0000313" key="8">
    <source>
        <dbReference type="EMBL" id="MFD3226784.1"/>
    </source>
</evidence>
<dbReference type="OrthoDB" id="9814461at2"/>
<evidence type="ECO:0000256" key="5">
    <source>
        <dbReference type="ARBA" id="ARBA00023136"/>
    </source>
</evidence>
<dbReference type="Proteomes" id="UP001598201">
    <property type="component" value="Unassembled WGS sequence"/>
</dbReference>
<evidence type="ECO:0000256" key="2">
    <source>
        <dbReference type="ARBA" id="ARBA00022475"/>
    </source>
</evidence>
<dbReference type="KEGG" id="rah:Rahaq_4894"/>
<keyword evidence="5 6" id="KW-0472">Membrane</keyword>
<feature type="transmembrane region" description="Helical" evidence="6">
    <location>
        <begin position="84"/>
        <end position="102"/>
    </location>
</feature>
<dbReference type="eggNOG" id="COG4177">
    <property type="taxonomic scope" value="Bacteria"/>
</dbReference>
<sequence length="295" mass="31427">MSEFLLHILCLAGIYAIIALALNLQAGYAGLLNFGHIVFVGTGAYAVGLGNNFGLPLWVVIPAGLLCAIVISALMALLGRQLTADYWGIATLALAEIIRIAVVNEDALTGGAQGIGGLSSPWSTGDTVTDTRIFAIIILLSVIVATLASLRIGASRFGRALRLMREQPQLAICMGYALPWLKCRALMSSAVMCCLAGMLLAWYTDYVSPDYLLSSETFLIWSMVMIGGIGNVRGVLLGVLLVEGLYNFIPFAKDYFHISSDLTGALRLGLVGLALLLCLLTRPGGLLPEKLRTFS</sequence>
<evidence type="ECO:0000256" key="1">
    <source>
        <dbReference type="ARBA" id="ARBA00004429"/>
    </source>
</evidence>
<dbReference type="InterPro" id="IPR043428">
    <property type="entry name" value="LivM-like"/>
</dbReference>
<feature type="transmembrane region" description="Helical" evidence="6">
    <location>
        <begin position="262"/>
        <end position="282"/>
    </location>
</feature>
<feature type="transmembrane region" description="Helical" evidence="6">
    <location>
        <begin position="31"/>
        <end position="49"/>
    </location>
</feature>